<evidence type="ECO:0000313" key="3">
    <source>
        <dbReference type="Proteomes" id="UP000196640"/>
    </source>
</evidence>
<evidence type="ECO:0000256" key="1">
    <source>
        <dbReference type="SAM" id="MobiDB-lite"/>
    </source>
</evidence>
<feature type="non-terminal residue" evidence="2">
    <location>
        <position position="65"/>
    </location>
</feature>
<protein>
    <submittedName>
        <fullName evidence="2">Uncharacterized protein</fullName>
    </submittedName>
</protein>
<feature type="region of interest" description="Disordered" evidence="1">
    <location>
        <begin position="29"/>
        <end position="65"/>
    </location>
</feature>
<reference evidence="2 3" key="1">
    <citation type="submission" date="2016-11" db="EMBL/GenBank/DDBJ databases">
        <title>Comparison of Traditional DNA-DNA Hybridization with In Silico Genomic Analysis.</title>
        <authorList>
            <person name="Nicholson A.C."/>
            <person name="Sammons S."/>
            <person name="Humrighouse B.W."/>
            <person name="Graziano J."/>
            <person name="Lasker B."/>
            <person name="Whitney A.M."/>
            <person name="Mcquiston J.R."/>
        </authorList>
    </citation>
    <scope>NUCLEOTIDE SEQUENCE [LARGE SCALE GENOMIC DNA]</scope>
    <source>
        <strain evidence="2 3">H2381</strain>
    </source>
</reference>
<name>A0A212ALT5_9RHOB</name>
<dbReference type="AlphaFoldDB" id="A0A212ALT5"/>
<sequence length="65" mass="6554">MVHPPAGAPRAQVTGLLFLTIGGALTHPGFDDDGSSDFAPAASDTPLRNTFLDDPQRVSGCGGCG</sequence>
<organism evidence="2 3">
    <name type="scientific">Haematobacter missouriensis</name>
    <dbReference type="NCBI Taxonomy" id="366616"/>
    <lineage>
        <taxon>Bacteria</taxon>
        <taxon>Pseudomonadati</taxon>
        <taxon>Pseudomonadota</taxon>
        <taxon>Alphaproteobacteria</taxon>
        <taxon>Rhodobacterales</taxon>
        <taxon>Paracoccaceae</taxon>
        <taxon>Haematobacter</taxon>
    </lineage>
</organism>
<comment type="caution">
    <text evidence="2">The sequence shown here is derived from an EMBL/GenBank/DDBJ whole genome shotgun (WGS) entry which is preliminary data.</text>
</comment>
<dbReference type="Proteomes" id="UP000196640">
    <property type="component" value="Unassembled WGS sequence"/>
</dbReference>
<dbReference type="EMBL" id="NIPX01000025">
    <property type="protein sequence ID" value="OWJ82480.1"/>
    <property type="molecule type" value="Genomic_DNA"/>
</dbReference>
<evidence type="ECO:0000313" key="2">
    <source>
        <dbReference type="EMBL" id="OWJ82480.1"/>
    </source>
</evidence>
<proteinExistence type="predicted"/>
<accession>A0A212ALT5</accession>
<gene>
    <name evidence="2" type="ORF">CDV52_13805</name>
</gene>